<dbReference type="SUPFAM" id="SSF56059">
    <property type="entry name" value="Glutathione synthetase ATP-binding domain-like"/>
    <property type="match status" value="1"/>
</dbReference>
<feature type="domain" description="ATP-grasp" evidence="5">
    <location>
        <begin position="119"/>
        <end position="318"/>
    </location>
</feature>
<name>A0ABQ3THX4_9ACTN</name>
<dbReference type="Proteomes" id="UP000608522">
    <property type="component" value="Unassembled WGS sequence"/>
</dbReference>
<sequence>MNATSAAPVVVIVDGYSNSGAYAAEYARLGIDALHVQSTAEFLPKMVPPDLSVYRETFVCAGADAVDATVERLRAYAPIAVVAGQEPGVPLADLLSERLGVATNGTAKSAARRDKFTMIETVRAAGLHCAGQYVGSDPAEITRWAREHGSYPVVVKPRSSSSSDNVFICGSEAEVAQAARAVLDGITMYDQRNTDVLVQSYLDGTEYIVDTVSAAGQHTVCGVWRYDKNLLPSGRPVYDLDVLQDPDAPHVRELIAYVLRVLEALGIEHGPGHAEVIMTESGPALVELGARLNGNMNPAHHDAFSGTNPARLGALAYARPAEFTARYGGRVYAKSCEAVVHNAATAREGLVAGIDQAVVDKIASLPTVREVVVRRPAGTRLVPTVDLMTSPMRVFHTGGSHAEILADYQVIGQLTEDVFRLADPAA</sequence>
<dbReference type="PANTHER" id="PTHR43585">
    <property type="entry name" value="FUMIPYRROLE BIOSYNTHESIS PROTEIN C"/>
    <property type="match status" value="1"/>
</dbReference>
<evidence type="ECO:0000313" key="7">
    <source>
        <dbReference type="Proteomes" id="UP000608522"/>
    </source>
</evidence>
<dbReference type="EMBL" id="BNED01000005">
    <property type="protein sequence ID" value="GHI79607.1"/>
    <property type="molecule type" value="Genomic_DNA"/>
</dbReference>
<comment type="caution">
    <text evidence="6">The sequence shown here is derived from an EMBL/GenBank/DDBJ whole genome shotgun (WGS) entry which is preliminary data.</text>
</comment>
<accession>A0ABQ3THX4</accession>
<protein>
    <submittedName>
        <fullName evidence="6">ATP-grasp domain-containing protein</fullName>
    </submittedName>
</protein>
<dbReference type="Gene3D" id="3.30.470.20">
    <property type="entry name" value="ATP-grasp fold, B domain"/>
    <property type="match status" value="1"/>
</dbReference>
<dbReference type="RefSeq" id="WP_202201149.1">
    <property type="nucleotide sequence ID" value="NZ_BAAATO010000008.1"/>
</dbReference>
<evidence type="ECO:0000256" key="4">
    <source>
        <dbReference type="PROSITE-ProRule" id="PRU00409"/>
    </source>
</evidence>
<evidence type="ECO:0000259" key="5">
    <source>
        <dbReference type="PROSITE" id="PS50975"/>
    </source>
</evidence>
<organism evidence="6 7">
    <name type="scientific">Streptomyces spororaveus</name>
    <dbReference type="NCBI Taxonomy" id="284039"/>
    <lineage>
        <taxon>Bacteria</taxon>
        <taxon>Bacillati</taxon>
        <taxon>Actinomycetota</taxon>
        <taxon>Actinomycetes</taxon>
        <taxon>Kitasatosporales</taxon>
        <taxon>Streptomycetaceae</taxon>
        <taxon>Streptomyces</taxon>
    </lineage>
</organism>
<keyword evidence="2 4" id="KW-0547">Nucleotide-binding</keyword>
<dbReference type="NCBIfam" id="NF005543">
    <property type="entry name" value="PRK07206.1"/>
    <property type="match status" value="1"/>
</dbReference>
<evidence type="ECO:0000256" key="3">
    <source>
        <dbReference type="ARBA" id="ARBA00022840"/>
    </source>
</evidence>
<dbReference type="PANTHER" id="PTHR43585:SF2">
    <property type="entry name" value="ATP-GRASP ENZYME FSQD"/>
    <property type="match status" value="1"/>
</dbReference>
<reference evidence="7" key="1">
    <citation type="submission" date="2023-07" db="EMBL/GenBank/DDBJ databases">
        <title>Whole genome shotgun sequence of Streptomyces spororaveus NBRC 15456.</title>
        <authorList>
            <person name="Komaki H."/>
            <person name="Tamura T."/>
        </authorList>
    </citation>
    <scope>NUCLEOTIDE SEQUENCE [LARGE SCALE GENOMIC DNA]</scope>
    <source>
        <strain evidence="7">NBRC 15456</strain>
    </source>
</reference>
<keyword evidence="7" id="KW-1185">Reference proteome</keyword>
<dbReference type="InterPro" id="IPR011761">
    <property type="entry name" value="ATP-grasp"/>
</dbReference>
<dbReference type="PROSITE" id="PS50975">
    <property type="entry name" value="ATP_GRASP"/>
    <property type="match status" value="1"/>
</dbReference>
<evidence type="ECO:0000256" key="2">
    <source>
        <dbReference type="ARBA" id="ARBA00022741"/>
    </source>
</evidence>
<evidence type="ECO:0000256" key="1">
    <source>
        <dbReference type="ARBA" id="ARBA00022598"/>
    </source>
</evidence>
<dbReference type="InterPro" id="IPR052032">
    <property type="entry name" value="ATP-dep_AA_Ligase"/>
</dbReference>
<gene>
    <name evidence="6" type="ORF">Sspor_51680</name>
</gene>
<keyword evidence="1" id="KW-0436">Ligase</keyword>
<keyword evidence="3 4" id="KW-0067">ATP-binding</keyword>
<evidence type="ECO:0000313" key="6">
    <source>
        <dbReference type="EMBL" id="GHI79607.1"/>
    </source>
</evidence>
<proteinExistence type="predicted"/>
<dbReference type="Pfam" id="PF13535">
    <property type="entry name" value="ATP-grasp_4"/>
    <property type="match status" value="1"/>
</dbReference>